<sequence>MMAHTPTSIPKPPQPSAKDKPALKRPAKSNGPASDPKRAKKNGKASASSASASAAASDDDNDEEAEEEGAKKAGGDTRKLFQRLWSEDDEIAILKGMVEFIPNTGLDPYKHADSFYDFVKKSLHTEASSNQLKEKIRRLKKKFENNAQRGKNGEDPNFTKPFDREAFELSKKVWGNANGGVGKEVKAAKSERNVAKTPKKEGRSTSVATPTKGKLVKSEARSVDSRKDVKMDADEETDTTYAASYIMGVIRGDKGVGLLNEDMLKRGMDLIGESERKEFEGQWKELRDAEIELSIKRAELAANHAKLALEAYKSSSH</sequence>
<dbReference type="Pfam" id="PF04504">
    <property type="entry name" value="GeBP-like_DBD"/>
    <property type="match status" value="1"/>
</dbReference>
<organism evidence="4 5">
    <name type="scientific">Crotalaria pallida</name>
    <name type="common">Smooth rattlebox</name>
    <name type="synonym">Crotalaria striata</name>
    <dbReference type="NCBI Taxonomy" id="3830"/>
    <lineage>
        <taxon>Eukaryota</taxon>
        <taxon>Viridiplantae</taxon>
        <taxon>Streptophyta</taxon>
        <taxon>Embryophyta</taxon>
        <taxon>Tracheophyta</taxon>
        <taxon>Spermatophyta</taxon>
        <taxon>Magnoliopsida</taxon>
        <taxon>eudicotyledons</taxon>
        <taxon>Gunneridae</taxon>
        <taxon>Pentapetalae</taxon>
        <taxon>rosids</taxon>
        <taxon>fabids</taxon>
        <taxon>Fabales</taxon>
        <taxon>Fabaceae</taxon>
        <taxon>Papilionoideae</taxon>
        <taxon>50 kb inversion clade</taxon>
        <taxon>genistoids sensu lato</taxon>
        <taxon>core genistoids</taxon>
        <taxon>Crotalarieae</taxon>
        <taxon>Crotalaria</taxon>
    </lineage>
</organism>
<evidence type="ECO:0000256" key="2">
    <source>
        <dbReference type="SAM" id="MobiDB-lite"/>
    </source>
</evidence>
<accession>A0AAN9E802</accession>
<feature type="domain" description="Glabrous enhancer-binding protein-like DBD" evidence="3">
    <location>
        <begin position="81"/>
        <end position="175"/>
    </location>
</feature>
<dbReference type="EMBL" id="JAYWIO010000007">
    <property type="protein sequence ID" value="KAK7250601.1"/>
    <property type="molecule type" value="Genomic_DNA"/>
</dbReference>
<feature type="compositionally biased region" description="Basic and acidic residues" evidence="2">
    <location>
        <begin position="188"/>
        <end position="203"/>
    </location>
</feature>
<feature type="region of interest" description="Disordered" evidence="2">
    <location>
        <begin position="1"/>
        <end position="78"/>
    </location>
</feature>
<feature type="region of interest" description="Disordered" evidence="2">
    <location>
        <begin position="188"/>
        <end position="231"/>
    </location>
</feature>
<dbReference type="GO" id="GO:0005634">
    <property type="term" value="C:nucleus"/>
    <property type="evidence" value="ECO:0007669"/>
    <property type="project" value="TreeGrafter"/>
</dbReference>
<reference evidence="4 5" key="1">
    <citation type="submission" date="2024-01" db="EMBL/GenBank/DDBJ databases">
        <title>The genomes of 5 underutilized Papilionoideae crops provide insights into root nodulation and disease resistanc.</title>
        <authorList>
            <person name="Yuan L."/>
        </authorList>
    </citation>
    <scope>NUCLEOTIDE SEQUENCE [LARGE SCALE GENOMIC DNA]</scope>
    <source>
        <strain evidence="4">ZHUSHIDOU_FW_LH</strain>
        <tissue evidence="4">Leaf</tissue>
    </source>
</reference>
<dbReference type="AlphaFoldDB" id="A0AAN9E802"/>
<feature type="compositionally biased region" description="Low complexity" evidence="2">
    <location>
        <begin position="44"/>
        <end position="56"/>
    </location>
</feature>
<feature type="region of interest" description="Disordered" evidence="2">
    <location>
        <begin position="142"/>
        <end position="162"/>
    </location>
</feature>
<comment type="similarity">
    <text evidence="1">Belongs to the GeBP family.</text>
</comment>
<gene>
    <name evidence="4" type="ORF">RIF29_33132</name>
</gene>
<evidence type="ECO:0000313" key="4">
    <source>
        <dbReference type="EMBL" id="KAK7250601.1"/>
    </source>
</evidence>
<keyword evidence="5" id="KW-1185">Reference proteome</keyword>
<protein>
    <recommendedName>
        <fullName evidence="3">Glabrous enhancer-binding protein-like DBD domain-containing protein</fullName>
    </recommendedName>
</protein>
<proteinExistence type="inferred from homology"/>
<feature type="compositionally biased region" description="Basic and acidic residues" evidence="2">
    <location>
        <begin position="216"/>
        <end position="231"/>
    </location>
</feature>
<dbReference type="PANTHER" id="PTHR31662">
    <property type="entry name" value="BNAANNG10740D PROTEIN-RELATED"/>
    <property type="match status" value="1"/>
</dbReference>
<dbReference type="PANTHER" id="PTHR31662:SF33">
    <property type="entry name" value="DNA-BINDING STOREKEEPER PROTEIN TRANSCRIPTIONAL REGULATOR-LIKE PROTEIN"/>
    <property type="match status" value="1"/>
</dbReference>
<dbReference type="InterPro" id="IPR053932">
    <property type="entry name" value="GeBP-like_DBD"/>
</dbReference>
<dbReference type="Proteomes" id="UP001372338">
    <property type="component" value="Unassembled WGS sequence"/>
</dbReference>
<evidence type="ECO:0000256" key="1">
    <source>
        <dbReference type="ARBA" id="ARBA00010820"/>
    </source>
</evidence>
<comment type="caution">
    <text evidence="4">The sequence shown here is derived from an EMBL/GenBank/DDBJ whole genome shotgun (WGS) entry which is preliminary data.</text>
</comment>
<dbReference type="InterPro" id="IPR007592">
    <property type="entry name" value="GEBP"/>
</dbReference>
<feature type="compositionally biased region" description="Basic and acidic residues" evidence="2">
    <location>
        <begin position="68"/>
        <end position="78"/>
    </location>
</feature>
<dbReference type="GO" id="GO:0006355">
    <property type="term" value="P:regulation of DNA-templated transcription"/>
    <property type="evidence" value="ECO:0007669"/>
    <property type="project" value="InterPro"/>
</dbReference>
<evidence type="ECO:0000313" key="5">
    <source>
        <dbReference type="Proteomes" id="UP001372338"/>
    </source>
</evidence>
<name>A0AAN9E802_CROPI</name>
<feature type="compositionally biased region" description="Acidic residues" evidence="2">
    <location>
        <begin position="57"/>
        <end position="67"/>
    </location>
</feature>
<evidence type="ECO:0000259" key="3">
    <source>
        <dbReference type="Pfam" id="PF04504"/>
    </source>
</evidence>